<feature type="domain" description="F5/8 type C" evidence="2">
    <location>
        <begin position="110"/>
        <end position="260"/>
    </location>
</feature>
<organism evidence="3 4">
    <name type="scientific">Thomasclavelia spiroformis</name>
    <dbReference type="NCBI Taxonomy" id="29348"/>
    <lineage>
        <taxon>Bacteria</taxon>
        <taxon>Bacillati</taxon>
        <taxon>Bacillota</taxon>
        <taxon>Erysipelotrichia</taxon>
        <taxon>Erysipelotrichales</taxon>
        <taxon>Coprobacillaceae</taxon>
        <taxon>Thomasclavelia</taxon>
    </lineage>
</organism>
<dbReference type="SUPFAM" id="SSF49785">
    <property type="entry name" value="Galactose-binding domain-like"/>
    <property type="match status" value="2"/>
</dbReference>
<keyword evidence="1" id="KW-1133">Transmembrane helix</keyword>
<reference evidence="3" key="1">
    <citation type="submission" date="2021-02" db="EMBL/GenBank/DDBJ databases">
        <title>Infant gut strain persistence is associated with maternal origin, phylogeny, and functional potential including surface adhesion and iron acquisition.</title>
        <authorList>
            <person name="Lou Y.C."/>
        </authorList>
    </citation>
    <scope>NUCLEOTIDE SEQUENCE</scope>
    <source>
        <strain evidence="3">L3_108_000G1_dasL3_108_000G1_metabat.metabat.11</strain>
    </source>
</reference>
<name>A0A943EG00_9FIRM</name>
<dbReference type="AlphaFoldDB" id="A0A943EG00"/>
<keyword evidence="1" id="KW-0472">Membrane</keyword>
<feature type="transmembrane region" description="Helical" evidence="1">
    <location>
        <begin position="639"/>
        <end position="657"/>
    </location>
</feature>
<dbReference type="Gene3D" id="1.20.1270.70">
    <property type="entry name" value="Designed single chain three-helix bundle"/>
    <property type="match status" value="1"/>
</dbReference>
<comment type="caution">
    <text evidence="3">The sequence shown here is derived from an EMBL/GenBank/DDBJ whole genome shotgun (WGS) entry which is preliminary data.</text>
</comment>
<dbReference type="Gene3D" id="2.60.40.10">
    <property type="entry name" value="Immunoglobulins"/>
    <property type="match status" value="1"/>
</dbReference>
<evidence type="ECO:0000313" key="3">
    <source>
        <dbReference type="EMBL" id="MBS5587271.1"/>
    </source>
</evidence>
<dbReference type="InterPro" id="IPR008979">
    <property type="entry name" value="Galactose-bd-like_sf"/>
</dbReference>
<dbReference type="PROSITE" id="PS50022">
    <property type="entry name" value="FA58C_3"/>
    <property type="match status" value="2"/>
</dbReference>
<evidence type="ECO:0000313" key="4">
    <source>
        <dbReference type="Proteomes" id="UP000751224"/>
    </source>
</evidence>
<evidence type="ECO:0000259" key="2">
    <source>
        <dbReference type="PROSITE" id="PS50022"/>
    </source>
</evidence>
<dbReference type="Gene3D" id="2.60.120.260">
    <property type="entry name" value="Galactose-binding domain-like"/>
    <property type="match status" value="2"/>
</dbReference>
<dbReference type="NCBIfam" id="TIGR01167">
    <property type="entry name" value="LPXTG_anchor"/>
    <property type="match status" value="1"/>
</dbReference>
<dbReference type="Gene3D" id="1.20.1270.90">
    <property type="entry name" value="AF1782-like"/>
    <property type="match status" value="2"/>
</dbReference>
<dbReference type="Proteomes" id="UP000751224">
    <property type="component" value="Unassembled WGS sequence"/>
</dbReference>
<proteinExistence type="predicted"/>
<dbReference type="Pfam" id="PF07554">
    <property type="entry name" value="FIVAR"/>
    <property type="match status" value="3"/>
</dbReference>
<protein>
    <submittedName>
        <fullName evidence="3">Discoidin domain-containing protein</fullName>
    </submittedName>
</protein>
<feature type="domain" description="F5/8 type C" evidence="2">
    <location>
        <begin position="263"/>
        <end position="408"/>
    </location>
</feature>
<accession>A0A943EG00</accession>
<dbReference type="InterPro" id="IPR013783">
    <property type="entry name" value="Ig-like_fold"/>
</dbReference>
<dbReference type="EMBL" id="JAGZCC010000002">
    <property type="protein sequence ID" value="MBS5587271.1"/>
    <property type="molecule type" value="Genomic_DNA"/>
</dbReference>
<dbReference type="RefSeq" id="WP_303885539.1">
    <property type="nucleotide sequence ID" value="NZ_JAGZCC010000002.1"/>
</dbReference>
<dbReference type="InterPro" id="IPR000421">
    <property type="entry name" value="FA58C"/>
</dbReference>
<evidence type="ECO:0000256" key="1">
    <source>
        <dbReference type="SAM" id="Phobius"/>
    </source>
</evidence>
<gene>
    <name evidence="3" type="ORF">KHX14_00420</name>
</gene>
<keyword evidence="1" id="KW-0812">Transmembrane</keyword>
<sequence>MPIIKVDISDFEKPILSGEVKLDERYLDVGLVKFSWPEAIDNIKIKEYQVYRSDKENYDFDEVSFLTTTNDLSYCETKQAGTFYYTVVAVDIFGNVSDSLKLKVENSSGLTGKKLNSSENIAKNKNVTVSGKHSEKEDGKYAVDGNTKTKWCSKDNESSANPNFWLEVDLGDVYQLNKWVVKHAQVGGEQASYNTRDFKLQVKSGDEWLDIDSVVGNTDSTTSRTLPMFEGRYVRLYVTNPTQANQARTTRIYEFEVYGDKDYSTFTGSIMKTPGIEVSVNHAVNANEDASKAIDFDPNTKWSCRNSNDDNGYYWLEVKLPQKYRVDALELLNAGKENVSYITRDFQLQVKENGEWKDVYNVTGNQENLYYANLDAPVVGDNFRLLIKKLGNASENNARIYEFHLYGDKVVDSDKVALKIALDLANAITDEDLANVVPVVVNEFKQARDKANEVYNDTTASQDEVDAAFDRLASIMQKLEFFKGDKTALKAFIDKVSDLEAAKYTEATWTPFNDALTAATSVYNDENAMQEEVNNAYNELVTAFLKLRLIPDKSLLEDLINQANGLESVNYTKATFDGLTKALNEAKAVFNINNPNATQVEVDNAKAELEKAIANLQTVKAPVNHGDTTVSVKTGDESLVGMFAGIALLSVAGFTLLRRKED</sequence>
<dbReference type="Pfam" id="PF00754">
    <property type="entry name" value="F5_F8_type_C"/>
    <property type="match status" value="2"/>
</dbReference>